<dbReference type="RefSeq" id="WP_146599245.1">
    <property type="nucleotide sequence ID" value="NZ_SJPY01000002.1"/>
</dbReference>
<evidence type="ECO:0000313" key="3">
    <source>
        <dbReference type="Proteomes" id="UP000315471"/>
    </source>
</evidence>
<organism evidence="2 3">
    <name type="scientific">Novipirellula aureliae</name>
    <dbReference type="NCBI Taxonomy" id="2527966"/>
    <lineage>
        <taxon>Bacteria</taxon>
        <taxon>Pseudomonadati</taxon>
        <taxon>Planctomycetota</taxon>
        <taxon>Planctomycetia</taxon>
        <taxon>Pirellulales</taxon>
        <taxon>Pirellulaceae</taxon>
        <taxon>Novipirellula</taxon>
    </lineage>
</organism>
<dbReference type="Gene3D" id="2.160.20.10">
    <property type="entry name" value="Single-stranded right-handed beta-helix, Pectin lyase-like"/>
    <property type="match status" value="1"/>
</dbReference>
<dbReference type="Proteomes" id="UP000315471">
    <property type="component" value="Unassembled WGS sequence"/>
</dbReference>
<proteinExistence type="predicted"/>
<dbReference type="InterPro" id="IPR011050">
    <property type="entry name" value="Pectin_lyase_fold/virulence"/>
</dbReference>
<sequence length="681" mass="74689" precursor="true">MKIQRCVLTFLLMNVVGVINAAEVKISSLKELADYASKSGNVITLSPGVYPLTDYLSVDSMAARHDSKQFQFITFSGNENVFKLDGVEIEVDNELRSALKAPLHNSEFLITGSNNTFSGLTIRYKGEGTTFGSAAFAVGGKDNVLKNITLRVKGSFPYGYGDYLGKGPKSVVKHKKHSGLLITGTNTKLYACNVFMRSLGHAFFIQGGSNTYFEDCYAEGQIRPTDQMLAEVSGPAFEHDFASVYRNYDGKKTIPSGYMKSLNECGFRTYATGKVTAINCTAKYMRVGFALAKASLSNCEAIDCERGYYLNNAVAKDCRGDAKYGPLMYLVGNNSQIDLTLMPGESDMKVHAVATICGSGHNVSIKNSDQGTRKKETPIMLGYGMPSAGEISSPIPEAAAKNITITNTTSMPIVIGEKATDCEIKTHGPILENKGSNINVAKTISDKEICRVAWETLCGSKIAGVYKTDCFNYVHPAKGIPNVLLYGDSISIKYTSAVQKNLEGQATVFRLFKNGGSSDHFIPNMEKMHDAMFQPGLEGGWDFKWDLIHFNVGLHDLKYLKNGNLNKKEGKQVSSISVYKENLDGICKWLRSMFPNAKLIFSTTTPVPANAKGRFEGDSIKFNNAAREVLAKYPDIIINDLYTFTKPNIEEWAQEPGNVHYNELGFNAQGKEVARIIAENL</sequence>
<dbReference type="SUPFAM" id="SSF51126">
    <property type="entry name" value="Pectin lyase-like"/>
    <property type="match status" value="1"/>
</dbReference>
<protein>
    <recommendedName>
        <fullName evidence="4">GDSL-like Lipase/Acylhydrolase</fullName>
    </recommendedName>
</protein>
<dbReference type="Gene3D" id="3.40.50.1110">
    <property type="entry name" value="SGNH hydrolase"/>
    <property type="match status" value="1"/>
</dbReference>
<dbReference type="GO" id="GO:0016788">
    <property type="term" value="F:hydrolase activity, acting on ester bonds"/>
    <property type="evidence" value="ECO:0007669"/>
    <property type="project" value="UniProtKB-ARBA"/>
</dbReference>
<accession>A0A5C6EAR7</accession>
<dbReference type="AlphaFoldDB" id="A0A5C6EAR7"/>
<dbReference type="InterPro" id="IPR012334">
    <property type="entry name" value="Pectin_lyas_fold"/>
</dbReference>
<keyword evidence="3" id="KW-1185">Reference proteome</keyword>
<dbReference type="OrthoDB" id="262615at2"/>
<reference evidence="2 3" key="1">
    <citation type="submission" date="2019-02" db="EMBL/GenBank/DDBJ databases">
        <title>Deep-cultivation of Planctomycetes and their phenomic and genomic characterization uncovers novel biology.</title>
        <authorList>
            <person name="Wiegand S."/>
            <person name="Jogler M."/>
            <person name="Boedeker C."/>
            <person name="Pinto D."/>
            <person name="Vollmers J."/>
            <person name="Rivas-Marin E."/>
            <person name="Kohn T."/>
            <person name="Peeters S.H."/>
            <person name="Heuer A."/>
            <person name="Rast P."/>
            <person name="Oberbeckmann S."/>
            <person name="Bunk B."/>
            <person name="Jeske O."/>
            <person name="Meyerdierks A."/>
            <person name="Storesund J.E."/>
            <person name="Kallscheuer N."/>
            <person name="Luecker S."/>
            <person name="Lage O.M."/>
            <person name="Pohl T."/>
            <person name="Merkel B.J."/>
            <person name="Hornburger P."/>
            <person name="Mueller R.-W."/>
            <person name="Bruemmer F."/>
            <person name="Labrenz M."/>
            <person name="Spormann A.M."/>
            <person name="Op Den Camp H."/>
            <person name="Overmann J."/>
            <person name="Amann R."/>
            <person name="Jetten M.S.M."/>
            <person name="Mascher T."/>
            <person name="Medema M.H."/>
            <person name="Devos D.P."/>
            <person name="Kaster A.-K."/>
            <person name="Ovreas L."/>
            <person name="Rohde M."/>
            <person name="Galperin M.Y."/>
            <person name="Jogler C."/>
        </authorList>
    </citation>
    <scope>NUCLEOTIDE SEQUENCE [LARGE SCALE GENOMIC DNA]</scope>
    <source>
        <strain evidence="2 3">Q31b</strain>
    </source>
</reference>
<comment type="caution">
    <text evidence="2">The sequence shown here is derived from an EMBL/GenBank/DDBJ whole genome shotgun (WGS) entry which is preliminary data.</text>
</comment>
<feature type="signal peptide" evidence="1">
    <location>
        <begin position="1"/>
        <end position="21"/>
    </location>
</feature>
<dbReference type="SUPFAM" id="SSF52266">
    <property type="entry name" value="SGNH hydrolase"/>
    <property type="match status" value="1"/>
</dbReference>
<dbReference type="InterPro" id="IPR036514">
    <property type="entry name" value="SGNH_hydro_sf"/>
</dbReference>
<evidence type="ECO:0000313" key="2">
    <source>
        <dbReference type="EMBL" id="TWU44259.1"/>
    </source>
</evidence>
<evidence type="ECO:0000256" key="1">
    <source>
        <dbReference type="SAM" id="SignalP"/>
    </source>
</evidence>
<dbReference type="EMBL" id="SJPY01000002">
    <property type="protein sequence ID" value="TWU44259.1"/>
    <property type="molecule type" value="Genomic_DNA"/>
</dbReference>
<evidence type="ECO:0008006" key="4">
    <source>
        <dbReference type="Google" id="ProtNLM"/>
    </source>
</evidence>
<feature type="chain" id="PRO_5022696023" description="GDSL-like Lipase/Acylhydrolase" evidence="1">
    <location>
        <begin position="22"/>
        <end position="681"/>
    </location>
</feature>
<gene>
    <name evidence="2" type="ORF">Q31b_17950</name>
</gene>
<name>A0A5C6EAR7_9BACT</name>
<keyword evidence="1" id="KW-0732">Signal</keyword>
<dbReference type="CDD" id="cd00229">
    <property type="entry name" value="SGNH_hydrolase"/>
    <property type="match status" value="1"/>
</dbReference>